<reference evidence="2" key="2">
    <citation type="journal article" date="2018" name="Mol. Plant Microbe Interact.">
        <title>Genome sequence resources for the wheat stripe rust pathogen (Puccinia striiformis f. sp. tritici) and the barley stripe rust pathogen (Puccinia striiformis f. sp. hordei).</title>
        <authorList>
            <person name="Xia C."/>
            <person name="Wang M."/>
            <person name="Yin C."/>
            <person name="Cornejo O.E."/>
            <person name="Hulbert S.H."/>
            <person name="Chen X."/>
        </authorList>
    </citation>
    <scope>NUCLEOTIDE SEQUENCE [LARGE SCALE GENOMIC DNA]</scope>
    <source>
        <strain evidence="2">93-210</strain>
    </source>
</reference>
<evidence type="ECO:0000313" key="2">
    <source>
        <dbReference type="Proteomes" id="UP001060170"/>
    </source>
</evidence>
<feature type="non-terminal residue" evidence="1">
    <location>
        <position position="1"/>
    </location>
</feature>
<gene>
    <name evidence="1" type="ORF">MJO28_015916</name>
</gene>
<comment type="caution">
    <text evidence="1">The sequence shown here is derived from an EMBL/GenBank/DDBJ whole genome shotgun (WGS) entry which is preliminary data.</text>
</comment>
<reference evidence="2" key="1">
    <citation type="journal article" date="2018" name="BMC Genomics">
        <title>Genomic insights into host adaptation between the wheat stripe rust pathogen (Puccinia striiformis f. sp. tritici) and the barley stripe rust pathogen (Puccinia striiformis f. sp. hordei).</title>
        <authorList>
            <person name="Xia C."/>
            <person name="Wang M."/>
            <person name="Yin C."/>
            <person name="Cornejo O.E."/>
            <person name="Hulbert S.H."/>
            <person name="Chen X."/>
        </authorList>
    </citation>
    <scope>NUCLEOTIDE SEQUENCE [LARGE SCALE GENOMIC DNA]</scope>
    <source>
        <strain evidence="2">93-210</strain>
    </source>
</reference>
<keyword evidence="2" id="KW-1185">Reference proteome</keyword>
<reference evidence="1 2" key="3">
    <citation type="journal article" date="2022" name="Microbiol. Spectr.">
        <title>Folding features and dynamics of 3D genome architecture in plant fungal pathogens.</title>
        <authorList>
            <person name="Xia C."/>
        </authorList>
    </citation>
    <scope>NUCLEOTIDE SEQUENCE [LARGE SCALE GENOMIC DNA]</scope>
    <source>
        <strain evidence="1 2">93-210</strain>
    </source>
</reference>
<dbReference type="EMBL" id="CM045881">
    <property type="protein sequence ID" value="KAI7937017.1"/>
    <property type="molecule type" value="Genomic_DNA"/>
</dbReference>
<name>A0ACC0DR48_9BASI</name>
<proteinExistence type="predicted"/>
<dbReference type="Proteomes" id="UP001060170">
    <property type="component" value="Chromosome 17"/>
</dbReference>
<accession>A0ACC0DR48</accession>
<sequence length="665" mass="75133">PKLSQGDCPPDLVVRIASCLFHADAMSVQTILLRCYSLYLISTWRVTASSTPILTDLKSKLWDDGPVGSSQFPAGMLFKTRGKHSLESVILPRTPEAGQSTHAHFLSLLSPEPAWGSGSSSQLTTSTESLQQGHGEGYLSATSTSAMTGLVASNQPHTETPMALDKSPDNKILIDIEKWLESDSPIDHFHDRAAGQNIYNRNGPQATAPGQLPTHLSTSDLRRQPTSVDTSAEASRPGSHYLGHMRRFRLPLLRDLQETFKSTYDSHKSGVHSSCKIDPHPYLPIGMAARSRRDQDTASVLRVTRHDAPDQRQTHENWIILHRVLIAAIYKLHEDLMNRLDVVTSVQRRQQKDLIDWLHSQIFQPKDSPPVHGAITPGVAREERELWWQYNKFGFIQQELMRYFSQSETNNGGLSETASKLVETFYAQHKDRYPVSPQPNPEITREILASPEFRANMELLLYSVKRGNNADRYWPSGEPDYNARPFSSTMKHYDPKFLGRYFKDYGHTTFHPKIGISISFPNDSARGILHVVSRKSSLPLLKEDFMDMLKKLIEQMDRYNLIALQQSPSKDGPSDKNREEVLWWLARVILEPDQGLPLFGYVGTDKQIAPWEELKQGSLSCYGQTQLKLIHYFSGDDASSLDLETLAAFLVTTYYHENYPTGFKA</sequence>
<organism evidence="1 2">
    <name type="scientific">Puccinia striiformis f. sp. tritici</name>
    <dbReference type="NCBI Taxonomy" id="168172"/>
    <lineage>
        <taxon>Eukaryota</taxon>
        <taxon>Fungi</taxon>
        <taxon>Dikarya</taxon>
        <taxon>Basidiomycota</taxon>
        <taxon>Pucciniomycotina</taxon>
        <taxon>Pucciniomycetes</taxon>
        <taxon>Pucciniales</taxon>
        <taxon>Pucciniaceae</taxon>
        <taxon>Puccinia</taxon>
    </lineage>
</organism>
<evidence type="ECO:0000313" key="1">
    <source>
        <dbReference type="EMBL" id="KAI7937017.1"/>
    </source>
</evidence>
<protein>
    <submittedName>
        <fullName evidence="1">Uncharacterized protein</fullName>
    </submittedName>
</protein>